<dbReference type="SUPFAM" id="SSF51556">
    <property type="entry name" value="Metallo-dependent hydrolases"/>
    <property type="match status" value="1"/>
</dbReference>
<proteinExistence type="inferred from homology"/>
<accession>A0A5R9G437</accession>
<name>A0A5R9G437_9BACL</name>
<dbReference type="InterPro" id="IPR006680">
    <property type="entry name" value="Amidohydro-rel"/>
</dbReference>
<dbReference type="InterPro" id="IPR032466">
    <property type="entry name" value="Metal_Hydrolase"/>
</dbReference>
<dbReference type="PANTHER" id="PTHR43569">
    <property type="entry name" value="AMIDOHYDROLASE"/>
    <property type="match status" value="1"/>
</dbReference>
<evidence type="ECO:0000259" key="2">
    <source>
        <dbReference type="Pfam" id="PF04909"/>
    </source>
</evidence>
<dbReference type="AlphaFoldDB" id="A0A5R9G437"/>
<evidence type="ECO:0000313" key="3">
    <source>
        <dbReference type="EMBL" id="TLS51137.1"/>
    </source>
</evidence>
<keyword evidence="4" id="KW-1185">Reference proteome</keyword>
<dbReference type="InterPro" id="IPR052350">
    <property type="entry name" value="Metallo-dep_Lactonases"/>
</dbReference>
<keyword evidence="3" id="KW-0378">Hydrolase</keyword>
<comment type="caution">
    <text evidence="3">The sequence shown here is derived from an EMBL/GenBank/DDBJ whole genome shotgun (WGS) entry which is preliminary data.</text>
</comment>
<dbReference type="PANTHER" id="PTHR43569:SF2">
    <property type="entry name" value="AMIDOHYDROLASE-RELATED DOMAIN-CONTAINING PROTEIN"/>
    <property type="match status" value="1"/>
</dbReference>
<dbReference type="Gene3D" id="3.20.20.140">
    <property type="entry name" value="Metal-dependent hydrolases"/>
    <property type="match status" value="1"/>
</dbReference>
<protein>
    <submittedName>
        <fullName evidence="3">Amidohydrolase</fullName>
    </submittedName>
</protein>
<dbReference type="GO" id="GO:0016787">
    <property type="term" value="F:hydrolase activity"/>
    <property type="evidence" value="ECO:0007669"/>
    <property type="project" value="UniProtKB-KW"/>
</dbReference>
<evidence type="ECO:0000256" key="1">
    <source>
        <dbReference type="ARBA" id="ARBA00038310"/>
    </source>
</evidence>
<dbReference type="Proteomes" id="UP000309676">
    <property type="component" value="Unassembled WGS sequence"/>
</dbReference>
<gene>
    <name evidence="3" type="ORF">FE782_17280</name>
</gene>
<comment type="similarity">
    <text evidence="1">Belongs to the metallo-dependent hydrolases superfamily.</text>
</comment>
<feature type="domain" description="Amidohydrolase-related" evidence="2">
    <location>
        <begin position="16"/>
        <end position="289"/>
    </location>
</feature>
<dbReference type="EMBL" id="VCIW01000011">
    <property type="protein sequence ID" value="TLS51137.1"/>
    <property type="molecule type" value="Genomic_DNA"/>
</dbReference>
<organism evidence="3 4">
    <name type="scientific">Paenibacillus antri</name>
    <dbReference type="NCBI Taxonomy" id="2582848"/>
    <lineage>
        <taxon>Bacteria</taxon>
        <taxon>Bacillati</taxon>
        <taxon>Bacillota</taxon>
        <taxon>Bacilli</taxon>
        <taxon>Bacillales</taxon>
        <taxon>Paenibacillaceae</taxon>
        <taxon>Paenibacillus</taxon>
    </lineage>
</organism>
<reference evidence="3 4" key="1">
    <citation type="submission" date="2019-05" db="EMBL/GenBank/DDBJ databases">
        <authorList>
            <person name="Narsing Rao M.P."/>
            <person name="Li W.J."/>
        </authorList>
    </citation>
    <scope>NUCLEOTIDE SEQUENCE [LARGE SCALE GENOMIC DNA]</scope>
    <source>
        <strain evidence="3 4">SYSU_K30003</strain>
    </source>
</reference>
<evidence type="ECO:0000313" key="4">
    <source>
        <dbReference type="Proteomes" id="UP000309676"/>
    </source>
</evidence>
<sequence>MSDGRRCRGRARLMYVDSHVHFWALSRGDYGWLKPSNPVLYRDYLPEHLLPKLQERGVEGVIAVQAAPTEAEARFLLELSLRYPIVVGVSAGLDPFAATFAASIERLRESPAFKGVRLNGSDFLRAQADEEARSKLEEALRLMERARLTLDVLLRPDALAAVAERLSETPALRCVVNHLGCPGAGSGEPRDARWSEGMKRLAALPSVSAKLSGMLTLSERPEPLRPYVDELFDRFGSARLLFGSDWPVALQAGGYDDVVERFESLLPAGLGADELRLLRAGNARRIYGLGDGE</sequence>
<dbReference type="Pfam" id="PF04909">
    <property type="entry name" value="Amidohydro_2"/>
    <property type="match status" value="1"/>
</dbReference>